<keyword evidence="1" id="KW-0175">Coiled coil</keyword>
<name>A0A7J2TI95_ARCFL</name>
<proteinExistence type="predicted"/>
<evidence type="ECO:0000313" key="2">
    <source>
        <dbReference type="EMBL" id="HEH34811.1"/>
    </source>
</evidence>
<evidence type="ECO:0000256" key="1">
    <source>
        <dbReference type="SAM" id="Coils"/>
    </source>
</evidence>
<comment type="caution">
    <text evidence="2">The sequence shown here is derived from an EMBL/GenBank/DDBJ whole genome shotgun (WGS) entry which is preliminary data.</text>
</comment>
<dbReference type="AlphaFoldDB" id="A0A7J2TI95"/>
<accession>A0A7J2TI95</accession>
<feature type="coiled-coil region" evidence="1">
    <location>
        <begin position="27"/>
        <end position="61"/>
    </location>
</feature>
<dbReference type="EMBL" id="DSLA01000023">
    <property type="protein sequence ID" value="HEH34811.1"/>
    <property type="molecule type" value="Genomic_DNA"/>
</dbReference>
<sequence length="63" mass="7416">MITVFESILLILLILSLILNLVQLRKIRSLNKELREVGARVSVTKEELVQIRKRLERMKSEIE</sequence>
<reference evidence="2" key="1">
    <citation type="journal article" date="2020" name="mSystems">
        <title>Genome- and Community-Level Interaction Insights into Carbon Utilization and Element Cycling Functions of Hydrothermarchaeota in Hydrothermal Sediment.</title>
        <authorList>
            <person name="Zhou Z."/>
            <person name="Liu Y."/>
            <person name="Xu W."/>
            <person name="Pan J."/>
            <person name="Luo Z.H."/>
            <person name="Li M."/>
        </authorList>
    </citation>
    <scope>NUCLEOTIDE SEQUENCE [LARGE SCALE GENOMIC DNA]</scope>
    <source>
        <strain evidence="2">SpSt-26</strain>
    </source>
</reference>
<gene>
    <name evidence="2" type="ORF">ENP88_01365</name>
</gene>
<organism evidence="2">
    <name type="scientific">Archaeoglobus fulgidus</name>
    <dbReference type="NCBI Taxonomy" id="2234"/>
    <lineage>
        <taxon>Archaea</taxon>
        <taxon>Methanobacteriati</taxon>
        <taxon>Methanobacteriota</taxon>
        <taxon>Archaeoglobi</taxon>
        <taxon>Archaeoglobales</taxon>
        <taxon>Archaeoglobaceae</taxon>
        <taxon>Archaeoglobus</taxon>
    </lineage>
</organism>
<protein>
    <submittedName>
        <fullName evidence="2">Uncharacterized protein</fullName>
    </submittedName>
</protein>